<dbReference type="EMBL" id="GBXM01011319">
    <property type="protein sequence ID" value="JAH97258.1"/>
    <property type="molecule type" value="Transcribed_RNA"/>
</dbReference>
<name>A0A0E9X6G3_ANGAN</name>
<sequence length="59" mass="7100">MHIRKRKDIFFPQPPLFFCAKQTPSLFYTVGCKNSKTHLFFLFITYNLKKETKKKNKSN</sequence>
<organism evidence="1">
    <name type="scientific">Anguilla anguilla</name>
    <name type="common">European freshwater eel</name>
    <name type="synonym">Muraena anguilla</name>
    <dbReference type="NCBI Taxonomy" id="7936"/>
    <lineage>
        <taxon>Eukaryota</taxon>
        <taxon>Metazoa</taxon>
        <taxon>Chordata</taxon>
        <taxon>Craniata</taxon>
        <taxon>Vertebrata</taxon>
        <taxon>Euteleostomi</taxon>
        <taxon>Actinopterygii</taxon>
        <taxon>Neopterygii</taxon>
        <taxon>Teleostei</taxon>
        <taxon>Anguilliformes</taxon>
        <taxon>Anguillidae</taxon>
        <taxon>Anguilla</taxon>
    </lineage>
</organism>
<reference evidence="1" key="1">
    <citation type="submission" date="2014-11" db="EMBL/GenBank/DDBJ databases">
        <authorList>
            <person name="Amaro Gonzalez C."/>
        </authorList>
    </citation>
    <scope>NUCLEOTIDE SEQUENCE</scope>
</reference>
<proteinExistence type="predicted"/>
<reference evidence="1" key="2">
    <citation type="journal article" date="2015" name="Fish Shellfish Immunol.">
        <title>Early steps in the European eel (Anguilla anguilla)-Vibrio vulnificus interaction in the gills: Role of the RtxA13 toxin.</title>
        <authorList>
            <person name="Callol A."/>
            <person name="Pajuelo D."/>
            <person name="Ebbesson L."/>
            <person name="Teles M."/>
            <person name="MacKenzie S."/>
            <person name="Amaro C."/>
        </authorList>
    </citation>
    <scope>NUCLEOTIDE SEQUENCE</scope>
</reference>
<accession>A0A0E9X6G3</accession>
<protein>
    <submittedName>
        <fullName evidence="1">Uncharacterized protein</fullName>
    </submittedName>
</protein>
<dbReference type="AlphaFoldDB" id="A0A0E9X6G3"/>
<evidence type="ECO:0000313" key="1">
    <source>
        <dbReference type="EMBL" id="JAH97258.1"/>
    </source>
</evidence>